<organism evidence="1 2">
    <name type="scientific">Streptomyces corynorhini</name>
    <dbReference type="NCBI Taxonomy" id="2282652"/>
    <lineage>
        <taxon>Bacteria</taxon>
        <taxon>Bacillati</taxon>
        <taxon>Actinomycetota</taxon>
        <taxon>Actinomycetes</taxon>
        <taxon>Kitasatosporales</taxon>
        <taxon>Streptomycetaceae</taxon>
        <taxon>Streptomyces</taxon>
    </lineage>
</organism>
<gene>
    <name evidence="1" type="ORF">DVH02_11065</name>
</gene>
<evidence type="ECO:0000313" key="1">
    <source>
        <dbReference type="EMBL" id="RDG38062.1"/>
    </source>
</evidence>
<proteinExistence type="predicted"/>
<name>A0A370BBN6_9ACTN</name>
<dbReference type="OrthoDB" id="3403133at2"/>
<reference evidence="1 2" key="1">
    <citation type="submission" date="2018-07" db="EMBL/GenBank/DDBJ databases">
        <title>Streptomyces species from bats.</title>
        <authorList>
            <person name="Dunlap C."/>
        </authorList>
    </citation>
    <scope>NUCLEOTIDE SEQUENCE [LARGE SCALE GENOMIC DNA]</scope>
    <source>
        <strain evidence="1 2">AC230</strain>
    </source>
</reference>
<protein>
    <submittedName>
        <fullName evidence="1">Uncharacterized protein</fullName>
    </submittedName>
</protein>
<dbReference type="Proteomes" id="UP000253741">
    <property type="component" value="Unassembled WGS sequence"/>
</dbReference>
<evidence type="ECO:0000313" key="2">
    <source>
        <dbReference type="Proteomes" id="UP000253741"/>
    </source>
</evidence>
<sequence>MTRCGVWLIAVRPGPLVKEADRASSVAAIDAGSTVHLARRRLVCWTNVSWARTDDDQHVPRLPVC</sequence>
<comment type="caution">
    <text evidence="1">The sequence shown here is derived from an EMBL/GenBank/DDBJ whole genome shotgun (WGS) entry which is preliminary data.</text>
</comment>
<keyword evidence="2" id="KW-1185">Reference proteome</keyword>
<accession>A0A370BBN6</accession>
<dbReference type="AlphaFoldDB" id="A0A370BBN6"/>
<dbReference type="EMBL" id="QQNA01000076">
    <property type="protein sequence ID" value="RDG38062.1"/>
    <property type="molecule type" value="Genomic_DNA"/>
</dbReference>
<dbReference type="RefSeq" id="WP_114623609.1">
    <property type="nucleotide sequence ID" value="NZ_QQNA01000076.1"/>
</dbReference>